<dbReference type="PANTHER" id="PTHR33869">
    <property type="entry name" value="CLAVATA3/ESR (CLE)-RELATED PROTEIN 3"/>
    <property type="match status" value="1"/>
</dbReference>
<evidence type="ECO:0000256" key="3">
    <source>
        <dbReference type="ARBA" id="ARBA00022525"/>
    </source>
</evidence>
<comment type="subcellular location">
    <subcellularLocation>
        <location evidence="1">Secreted</location>
    </subcellularLocation>
</comment>
<dbReference type="GO" id="GO:0033612">
    <property type="term" value="F:receptor serine/threonine kinase binding"/>
    <property type="evidence" value="ECO:0007669"/>
    <property type="project" value="TreeGrafter"/>
</dbReference>
<evidence type="ECO:0000256" key="4">
    <source>
        <dbReference type="ARBA" id="ARBA00022729"/>
    </source>
</evidence>
<evidence type="ECO:0000256" key="8">
    <source>
        <dbReference type="SAM" id="SignalP"/>
    </source>
</evidence>
<dbReference type="EMBL" id="CM029046">
    <property type="protein sequence ID" value="KAG2590719.1"/>
    <property type="molecule type" value="Genomic_DNA"/>
</dbReference>
<keyword evidence="4 8" id="KW-0732">Signal</keyword>
<organism evidence="9 10">
    <name type="scientific">Panicum virgatum</name>
    <name type="common">Blackwell switchgrass</name>
    <dbReference type="NCBI Taxonomy" id="38727"/>
    <lineage>
        <taxon>Eukaryota</taxon>
        <taxon>Viridiplantae</taxon>
        <taxon>Streptophyta</taxon>
        <taxon>Embryophyta</taxon>
        <taxon>Tracheophyta</taxon>
        <taxon>Spermatophyta</taxon>
        <taxon>Magnoliopsida</taxon>
        <taxon>Liliopsida</taxon>
        <taxon>Poales</taxon>
        <taxon>Poaceae</taxon>
        <taxon>PACMAD clade</taxon>
        <taxon>Panicoideae</taxon>
        <taxon>Panicodae</taxon>
        <taxon>Paniceae</taxon>
        <taxon>Panicinae</taxon>
        <taxon>Panicum</taxon>
        <taxon>Panicum sect. Hiantes</taxon>
    </lineage>
</organism>
<comment type="caution">
    <text evidence="9">The sequence shown here is derived from an EMBL/GenBank/DDBJ whole genome shotgun (WGS) entry which is preliminary data.</text>
</comment>
<sequence>MARHLGGAAITGALLLAAAVVSVCSPGAAAARQLVGSGREAAVAVATLATTGRLQAQGEVPVPLVAGDEAAGAGEEDGSIPASKRLSPGGPDPQHH</sequence>
<dbReference type="AlphaFoldDB" id="A0A8T0S2B0"/>
<feature type="region of interest" description="Disordered" evidence="7">
    <location>
        <begin position="66"/>
        <end position="96"/>
    </location>
</feature>
<keyword evidence="3" id="KW-0964">Secreted</keyword>
<keyword evidence="10" id="KW-1185">Reference proteome</keyword>
<keyword evidence="6" id="KW-0379">Hydroxylation</keyword>
<gene>
    <name evidence="9" type="ORF">PVAP13_5NG427100</name>
</gene>
<evidence type="ECO:0000313" key="10">
    <source>
        <dbReference type="Proteomes" id="UP000823388"/>
    </source>
</evidence>
<dbReference type="GO" id="GO:0005576">
    <property type="term" value="C:extracellular region"/>
    <property type="evidence" value="ECO:0007669"/>
    <property type="project" value="UniProtKB-SubCell"/>
</dbReference>
<feature type="signal peptide" evidence="8">
    <location>
        <begin position="1"/>
        <end position="30"/>
    </location>
</feature>
<reference evidence="9" key="1">
    <citation type="submission" date="2020-05" db="EMBL/GenBank/DDBJ databases">
        <title>WGS assembly of Panicum virgatum.</title>
        <authorList>
            <person name="Lovell J.T."/>
            <person name="Jenkins J."/>
            <person name="Shu S."/>
            <person name="Juenger T.E."/>
            <person name="Schmutz J."/>
        </authorList>
    </citation>
    <scope>NUCLEOTIDE SEQUENCE</scope>
    <source>
        <strain evidence="9">AP13</strain>
    </source>
</reference>
<proteinExistence type="inferred from homology"/>
<feature type="chain" id="PRO_5035882829" evidence="8">
    <location>
        <begin position="31"/>
        <end position="96"/>
    </location>
</feature>
<evidence type="ECO:0000256" key="2">
    <source>
        <dbReference type="ARBA" id="ARBA00005416"/>
    </source>
</evidence>
<keyword evidence="5" id="KW-0325">Glycoprotein</keyword>
<evidence type="ECO:0000256" key="6">
    <source>
        <dbReference type="ARBA" id="ARBA00023278"/>
    </source>
</evidence>
<accession>A0A8T0S2B0</accession>
<evidence type="ECO:0000256" key="7">
    <source>
        <dbReference type="SAM" id="MobiDB-lite"/>
    </source>
</evidence>
<evidence type="ECO:0000313" key="9">
    <source>
        <dbReference type="EMBL" id="KAG2590719.1"/>
    </source>
</evidence>
<name>A0A8T0S2B0_PANVG</name>
<protein>
    <submittedName>
        <fullName evidence="9">Uncharacterized protein</fullName>
    </submittedName>
</protein>
<evidence type="ECO:0000256" key="1">
    <source>
        <dbReference type="ARBA" id="ARBA00004613"/>
    </source>
</evidence>
<evidence type="ECO:0000256" key="5">
    <source>
        <dbReference type="ARBA" id="ARBA00023180"/>
    </source>
</evidence>
<dbReference type="InterPro" id="IPR039616">
    <property type="entry name" value="CLE1-4"/>
</dbReference>
<comment type="similarity">
    <text evidence="2">Belongs to the CLV3/ESR signal peptide family.</text>
</comment>
<dbReference type="PANTHER" id="PTHR33869:SF29">
    <property type="match status" value="1"/>
</dbReference>
<dbReference type="Proteomes" id="UP000823388">
    <property type="component" value="Chromosome 5N"/>
</dbReference>